<evidence type="ECO:0000313" key="1">
    <source>
        <dbReference type="EMBL" id="OMO76268.1"/>
    </source>
</evidence>
<evidence type="ECO:0000313" key="2">
    <source>
        <dbReference type="Proteomes" id="UP000188268"/>
    </source>
</evidence>
<dbReference type="Gramene" id="OMO76268">
    <property type="protein sequence ID" value="OMO76268"/>
    <property type="gene ID" value="CCACVL1_15792"/>
</dbReference>
<comment type="caution">
    <text evidence="1">The sequence shown here is derived from an EMBL/GenBank/DDBJ whole genome shotgun (WGS) entry which is preliminary data.</text>
</comment>
<dbReference type="EMBL" id="AWWV01010891">
    <property type="protein sequence ID" value="OMO76268.1"/>
    <property type="molecule type" value="Genomic_DNA"/>
</dbReference>
<reference evidence="1 2" key="1">
    <citation type="submission" date="2013-09" db="EMBL/GenBank/DDBJ databases">
        <title>Corchorus capsularis genome sequencing.</title>
        <authorList>
            <person name="Alam M."/>
            <person name="Haque M.S."/>
            <person name="Islam M.S."/>
            <person name="Emdad E.M."/>
            <person name="Islam M.M."/>
            <person name="Ahmed B."/>
            <person name="Halim A."/>
            <person name="Hossen Q.M.M."/>
            <person name="Hossain M.Z."/>
            <person name="Ahmed R."/>
            <person name="Khan M.M."/>
            <person name="Islam R."/>
            <person name="Rashid M.M."/>
            <person name="Khan S.A."/>
            <person name="Rahman M.S."/>
            <person name="Alam M."/>
        </authorList>
    </citation>
    <scope>NUCLEOTIDE SEQUENCE [LARGE SCALE GENOMIC DNA]</scope>
    <source>
        <strain evidence="2">cv. CVL-1</strain>
        <tissue evidence="1">Whole seedling</tissue>
    </source>
</reference>
<sequence length="27" mass="3017">MAVEYRCVPSGLLPNLICHGDTFVQRP</sequence>
<gene>
    <name evidence="1" type="ORF">CCACVL1_15792</name>
</gene>
<dbReference type="AlphaFoldDB" id="A0A1R3I107"/>
<organism evidence="1 2">
    <name type="scientific">Corchorus capsularis</name>
    <name type="common">Jute</name>
    <dbReference type="NCBI Taxonomy" id="210143"/>
    <lineage>
        <taxon>Eukaryota</taxon>
        <taxon>Viridiplantae</taxon>
        <taxon>Streptophyta</taxon>
        <taxon>Embryophyta</taxon>
        <taxon>Tracheophyta</taxon>
        <taxon>Spermatophyta</taxon>
        <taxon>Magnoliopsida</taxon>
        <taxon>eudicotyledons</taxon>
        <taxon>Gunneridae</taxon>
        <taxon>Pentapetalae</taxon>
        <taxon>rosids</taxon>
        <taxon>malvids</taxon>
        <taxon>Malvales</taxon>
        <taxon>Malvaceae</taxon>
        <taxon>Grewioideae</taxon>
        <taxon>Apeibeae</taxon>
        <taxon>Corchorus</taxon>
    </lineage>
</organism>
<protein>
    <submittedName>
        <fullName evidence="1">Uncharacterized protein</fullName>
    </submittedName>
</protein>
<name>A0A1R3I107_COCAP</name>
<accession>A0A1R3I107</accession>
<dbReference type="Proteomes" id="UP000188268">
    <property type="component" value="Unassembled WGS sequence"/>
</dbReference>
<keyword evidence="2" id="KW-1185">Reference proteome</keyword>
<proteinExistence type="predicted"/>